<dbReference type="RefSeq" id="WP_098164500.1">
    <property type="nucleotide sequence ID" value="NZ_NUEH01000028.1"/>
</dbReference>
<gene>
    <name evidence="9" type="ORF">CN678_13360</name>
</gene>
<evidence type="ECO:0000256" key="7">
    <source>
        <dbReference type="RuleBase" id="RU363032"/>
    </source>
</evidence>
<organism evidence="9">
    <name type="scientific">Bacillus toyonensis</name>
    <dbReference type="NCBI Taxonomy" id="155322"/>
    <lineage>
        <taxon>Bacteria</taxon>
        <taxon>Bacillati</taxon>
        <taxon>Bacillota</taxon>
        <taxon>Bacilli</taxon>
        <taxon>Bacillales</taxon>
        <taxon>Bacillaceae</taxon>
        <taxon>Bacillus</taxon>
        <taxon>Bacillus cereus group</taxon>
    </lineage>
</organism>
<dbReference type="Pfam" id="PF00528">
    <property type="entry name" value="BPD_transp_1"/>
    <property type="match status" value="1"/>
</dbReference>
<comment type="similarity">
    <text evidence="7">Belongs to the binding-protein-dependent transport system permease family.</text>
</comment>
<keyword evidence="2 7" id="KW-0813">Transport</keyword>
<keyword evidence="6 7" id="KW-0472">Membrane</keyword>
<dbReference type="GO" id="GO:0005886">
    <property type="term" value="C:plasma membrane"/>
    <property type="evidence" value="ECO:0007669"/>
    <property type="project" value="UniProtKB-SubCell"/>
</dbReference>
<comment type="caution">
    <text evidence="9">The sequence shown here is derived from an EMBL/GenBank/DDBJ whole genome shotgun (WGS) entry which is preliminary data.</text>
</comment>
<feature type="transmembrane region" description="Helical" evidence="7">
    <location>
        <begin position="86"/>
        <end position="111"/>
    </location>
</feature>
<dbReference type="InterPro" id="IPR035906">
    <property type="entry name" value="MetI-like_sf"/>
</dbReference>
<proteinExistence type="inferred from homology"/>
<keyword evidence="5 7" id="KW-1133">Transmembrane helix</keyword>
<dbReference type="AlphaFoldDB" id="A0AB73RQJ6"/>
<dbReference type="PANTHER" id="PTHR43744:SF12">
    <property type="entry name" value="ABC TRANSPORTER PERMEASE PROTEIN MG189-RELATED"/>
    <property type="match status" value="1"/>
</dbReference>
<feature type="transmembrane region" description="Helical" evidence="7">
    <location>
        <begin position="150"/>
        <end position="171"/>
    </location>
</feature>
<evidence type="ECO:0000256" key="1">
    <source>
        <dbReference type="ARBA" id="ARBA00004651"/>
    </source>
</evidence>
<dbReference type="InterPro" id="IPR000515">
    <property type="entry name" value="MetI-like"/>
</dbReference>
<feature type="transmembrane region" description="Helical" evidence="7">
    <location>
        <begin position="12"/>
        <end position="31"/>
    </location>
</feature>
<comment type="subcellular location">
    <subcellularLocation>
        <location evidence="1 7">Cell membrane</location>
        <topology evidence="1 7">Multi-pass membrane protein</topology>
    </subcellularLocation>
</comment>
<evidence type="ECO:0000256" key="4">
    <source>
        <dbReference type="ARBA" id="ARBA00022692"/>
    </source>
</evidence>
<dbReference type="Proteomes" id="UP000220969">
    <property type="component" value="Unassembled WGS sequence"/>
</dbReference>
<dbReference type="GO" id="GO:0055085">
    <property type="term" value="P:transmembrane transport"/>
    <property type="evidence" value="ECO:0007669"/>
    <property type="project" value="InterPro"/>
</dbReference>
<evidence type="ECO:0000256" key="2">
    <source>
        <dbReference type="ARBA" id="ARBA00022448"/>
    </source>
</evidence>
<dbReference type="Gene3D" id="1.10.3720.10">
    <property type="entry name" value="MetI-like"/>
    <property type="match status" value="1"/>
</dbReference>
<feature type="transmembrane region" description="Helical" evidence="7">
    <location>
        <begin position="253"/>
        <end position="272"/>
    </location>
</feature>
<keyword evidence="3" id="KW-1003">Cell membrane</keyword>
<keyword evidence="4 7" id="KW-0812">Transmembrane</keyword>
<reference evidence="9" key="1">
    <citation type="submission" date="2017-09" db="EMBL/GenBank/DDBJ databases">
        <title>Large-scale bioinformatics analysis of Bacillus genomes uncovers conserved roles of natural products in bacterial physiology.</title>
        <authorList>
            <consortium name="Agbiome Team Llc"/>
            <person name="Bleich R.M."/>
            <person name="Kirk G.J."/>
            <person name="Santa Maria K.C."/>
            <person name="Allen S.E."/>
            <person name="Farag S."/>
            <person name="Shank E.A."/>
            <person name="Bowers A."/>
        </authorList>
    </citation>
    <scope>NUCLEOTIDE SEQUENCE</scope>
    <source>
        <strain evidence="9">AFS005430</strain>
    </source>
</reference>
<feature type="domain" description="ABC transmembrane type-1" evidence="8">
    <location>
        <begin position="86"/>
        <end position="272"/>
    </location>
</feature>
<dbReference type="CDD" id="cd06261">
    <property type="entry name" value="TM_PBP2"/>
    <property type="match status" value="1"/>
</dbReference>
<protein>
    <submittedName>
        <fullName evidence="9">Sugar ABC transporter permease</fullName>
    </submittedName>
</protein>
<evidence type="ECO:0000259" key="8">
    <source>
        <dbReference type="PROSITE" id="PS50928"/>
    </source>
</evidence>
<evidence type="ECO:0000256" key="6">
    <source>
        <dbReference type="ARBA" id="ARBA00023136"/>
    </source>
</evidence>
<dbReference type="SUPFAM" id="SSF161098">
    <property type="entry name" value="MetI-like"/>
    <property type="match status" value="1"/>
</dbReference>
<sequence>MKKENVFRKWMLTLFLTILAIMILFPIVFTLTNSFMTEHEIGYNYDSIGKVEKDTSFINLKLIPDLVSFEQYGTVLMKNPTFLKMFWNSAFMVGPIIVGQVIVAAFAAYVFAKIQFRGRDKLFIVYLLTMLMPFQVTLVPNYIMADKLGILNSIASIILPGIFGAFGVFMLRQFMLHIPDAYIEAAKMDGAGHITIFFKIILPIIRPGIAALIVLLFADYWNMVEQPLIFLNDEAKHPLSLYLSKINTEARGVGFSASILYMTPMVLLFLYAQSYFIKGIQLSGVKEQ</sequence>
<dbReference type="PANTHER" id="PTHR43744">
    <property type="entry name" value="ABC TRANSPORTER PERMEASE PROTEIN MG189-RELATED-RELATED"/>
    <property type="match status" value="1"/>
</dbReference>
<dbReference type="PROSITE" id="PS50928">
    <property type="entry name" value="ABC_TM1"/>
    <property type="match status" value="1"/>
</dbReference>
<evidence type="ECO:0000256" key="5">
    <source>
        <dbReference type="ARBA" id="ARBA00022989"/>
    </source>
</evidence>
<evidence type="ECO:0000256" key="3">
    <source>
        <dbReference type="ARBA" id="ARBA00022475"/>
    </source>
</evidence>
<feature type="transmembrane region" description="Helical" evidence="7">
    <location>
        <begin position="196"/>
        <end position="218"/>
    </location>
</feature>
<dbReference type="EMBL" id="NUEH01000028">
    <property type="protein sequence ID" value="PEI86125.1"/>
    <property type="molecule type" value="Genomic_DNA"/>
</dbReference>
<name>A0AB73RQJ6_9BACI</name>
<accession>A0AB73RQJ6</accession>
<evidence type="ECO:0000313" key="9">
    <source>
        <dbReference type="EMBL" id="PEI86125.1"/>
    </source>
</evidence>
<feature type="transmembrane region" description="Helical" evidence="7">
    <location>
        <begin position="123"/>
        <end position="144"/>
    </location>
</feature>